<gene>
    <name evidence="8" type="ORF">NDK47_10050</name>
</gene>
<feature type="transmembrane region" description="Helical" evidence="7">
    <location>
        <begin position="6"/>
        <end position="26"/>
    </location>
</feature>
<keyword evidence="4 7" id="KW-0812">Transmembrane</keyword>
<comment type="similarity">
    <text evidence="2">Belongs to the UPF0719 family.</text>
</comment>
<dbReference type="PANTHER" id="PTHR40043">
    <property type="entry name" value="UPF0719 INNER MEMBRANE PROTEIN YJFL"/>
    <property type="match status" value="1"/>
</dbReference>
<reference evidence="8" key="1">
    <citation type="submission" date="2022-06" db="EMBL/GenBank/DDBJ databases">
        <title>Genome sequencing of Brevibacillus sp. BB3-R1.</title>
        <authorList>
            <person name="Heo J."/>
            <person name="Lee D."/>
            <person name="Won M."/>
            <person name="Han B.-H."/>
            <person name="Hong S.-B."/>
            <person name="Kwon S.-W."/>
        </authorList>
    </citation>
    <scope>NUCLEOTIDE SEQUENCE</scope>
    <source>
        <strain evidence="8">BB3-R1</strain>
    </source>
</reference>
<evidence type="ECO:0000256" key="7">
    <source>
        <dbReference type="SAM" id="Phobius"/>
    </source>
</evidence>
<sequence length="134" mass="14701">MAWREILAMFVWTGAGAILLSVLMWVDSLFTKYNDLTEMKKGNVAVTTRFVMKLFAQGFILSQSITKSNDLWEALLASVVSFVILFLLEWVVEKILQAVAGLNLDEGTKQGKVAYALLAGSFHVVGALIIGACL</sequence>
<feature type="transmembrane region" description="Helical" evidence="7">
    <location>
        <begin position="113"/>
        <end position="132"/>
    </location>
</feature>
<evidence type="ECO:0000313" key="8">
    <source>
        <dbReference type="EMBL" id="USG67589.1"/>
    </source>
</evidence>
<comment type="subcellular location">
    <subcellularLocation>
        <location evidence="1">Cell membrane</location>
        <topology evidence="1">Multi-pass membrane protein</topology>
    </subcellularLocation>
</comment>
<proteinExistence type="inferred from homology"/>
<evidence type="ECO:0000256" key="2">
    <source>
        <dbReference type="ARBA" id="ARBA00005779"/>
    </source>
</evidence>
<name>A0ABY4WLP5_9BACL</name>
<dbReference type="PANTHER" id="PTHR40043:SF1">
    <property type="entry name" value="UPF0719 INNER MEMBRANE PROTEIN YJFL"/>
    <property type="match status" value="1"/>
</dbReference>
<dbReference type="Pfam" id="PF03994">
    <property type="entry name" value="DUF350"/>
    <property type="match status" value="1"/>
</dbReference>
<evidence type="ECO:0000256" key="4">
    <source>
        <dbReference type="ARBA" id="ARBA00022692"/>
    </source>
</evidence>
<accession>A0ABY4WLP5</accession>
<dbReference type="InterPro" id="IPR007140">
    <property type="entry name" value="DUF350"/>
</dbReference>
<protein>
    <submittedName>
        <fullName evidence="8">DUF350 domain-containing protein</fullName>
    </submittedName>
</protein>
<evidence type="ECO:0000256" key="1">
    <source>
        <dbReference type="ARBA" id="ARBA00004651"/>
    </source>
</evidence>
<evidence type="ECO:0000256" key="3">
    <source>
        <dbReference type="ARBA" id="ARBA00022475"/>
    </source>
</evidence>
<feature type="transmembrane region" description="Helical" evidence="7">
    <location>
        <begin position="71"/>
        <end position="92"/>
    </location>
</feature>
<evidence type="ECO:0000256" key="5">
    <source>
        <dbReference type="ARBA" id="ARBA00022989"/>
    </source>
</evidence>
<keyword evidence="3" id="KW-1003">Cell membrane</keyword>
<evidence type="ECO:0000256" key="6">
    <source>
        <dbReference type="ARBA" id="ARBA00023136"/>
    </source>
</evidence>
<organism evidence="8 9">
    <name type="scientific">Brevibacillus ruminantium</name>
    <dbReference type="NCBI Taxonomy" id="2950604"/>
    <lineage>
        <taxon>Bacteria</taxon>
        <taxon>Bacillati</taxon>
        <taxon>Bacillota</taxon>
        <taxon>Bacilli</taxon>
        <taxon>Bacillales</taxon>
        <taxon>Paenibacillaceae</taxon>
        <taxon>Brevibacillus</taxon>
    </lineage>
</organism>
<dbReference type="EMBL" id="CP098755">
    <property type="protein sequence ID" value="USG67589.1"/>
    <property type="molecule type" value="Genomic_DNA"/>
</dbReference>
<keyword evidence="5 7" id="KW-1133">Transmembrane helix</keyword>
<keyword evidence="9" id="KW-1185">Reference proteome</keyword>
<dbReference type="Proteomes" id="UP001056500">
    <property type="component" value="Chromosome"/>
</dbReference>
<keyword evidence="6 7" id="KW-0472">Membrane</keyword>
<evidence type="ECO:0000313" key="9">
    <source>
        <dbReference type="Proteomes" id="UP001056500"/>
    </source>
</evidence>